<keyword evidence="2" id="KW-0812">Transmembrane</keyword>
<evidence type="ECO:0000313" key="3">
    <source>
        <dbReference type="EMBL" id="KAF2210906.1"/>
    </source>
</evidence>
<name>A0A6A6FBX3_9PEZI</name>
<evidence type="ECO:0000256" key="1">
    <source>
        <dbReference type="SAM" id="MobiDB-lite"/>
    </source>
</evidence>
<keyword evidence="2" id="KW-0472">Membrane</keyword>
<dbReference type="Proteomes" id="UP000799539">
    <property type="component" value="Unassembled WGS sequence"/>
</dbReference>
<dbReference type="AlphaFoldDB" id="A0A6A6FBX3"/>
<feature type="transmembrane region" description="Helical" evidence="2">
    <location>
        <begin position="14"/>
        <end position="32"/>
    </location>
</feature>
<gene>
    <name evidence="3" type="ORF">CERZMDRAFT_91073</name>
</gene>
<feature type="region of interest" description="Disordered" evidence="1">
    <location>
        <begin position="55"/>
        <end position="74"/>
    </location>
</feature>
<dbReference type="EMBL" id="ML992679">
    <property type="protein sequence ID" value="KAF2210906.1"/>
    <property type="molecule type" value="Genomic_DNA"/>
</dbReference>
<keyword evidence="2" id="KW-1133">Transmembrane helix</keyword>
<organism evidence="3 4">
    <name type="scientific">Cercospora zeae-maydis SCOH1-5</name>
    <dbReference type="NCBI Taxonomy" id="717836"/>
    <lineage>
        <taxon>Eukaryota</taxon>
        <taxon>Fungi</taxon>
        <taxon>Dikarya</taxon>
        <taxon>Ascomycota</taxon>
        <taxon>Pezizomycotina</taxon>
        <taxon>Dothideomycetes</taxon>
        <taxon>Dothideomycetidae</taxon>
        <taxon>Mycosphaerellales</taxon>
        <taxon>Mycosphaerellaceae</taxon>
        <taxon>Cercospora</taxon>
    </lineage>
</organism>
<evidence type="ECO:0000256" key="2">
    <source>
        <dbReference type="SAM" id="Phobius"/>
    </source>
</evidence>
<protein>
    <submittedName>
        <fullName evidence="3">Uncharacterized protein</fullName>
    </submittedName>
</protein>
<sequence length="74" mass="7456">MDIGDIKGPASTDVLAGLLIAAAVLIGFRSRLGDILRKRRAECCESARAGCVSSRGNGCDGGPSAQAGELILGP</sequence>
<evidence type="ECO:0000313" key="4">
    <source>
        <dbReference type="Proteomes" id="UP000799539"/>
    </source>
</evidence>
<keyword evidence="4" id="KW-1185">Reference proteome</keyword>
<proteinExistence type="predicted"/>
<accession>A0A6A6FBX3</accession>
<reference evidence="3" key="1">
    <citation type="journal article" date="2020" name="Stud. Mycol.">
        <title>101 Dothideomycetes genomes: a test case for predicting lifestyles and emergence of pathogens.</title>
        <authorList>
            <person name="Haridas S."/>
            <person name="Albert R."/>
            <person name="Binder M."/>
            <person name="Bloem J."/>
            <person name="Labutti K."/>
            <person name="Salamov A."/>
            <person name="Andreopoulos B."/>
            <person name="Baker S."/>
            <person name="Barry K."/>
            <person name="Bills G."/>
            <person name="Bluhm B."/>
            <person name="Cannon C."/>
            <person name="Castanera R."/>
            <person name="Culley D."/>
            <person name="Daum C."/>
            <person name="Ezra D."/>
            <person name="Gonzalez J."/>
            <person name="Henrissat B."/>
            <person name="Kuo A."/>
            <person name="Liang C."/>
            <person name="Lipzen A."/>
            <person name="Lutzoni F."/>
            <person name="Magnuson J."/>
            <person name="Mondo S."/>
            <person name="Nolan M."/>
            <person name="Ohm R."/>
            <person name="Pangilinan J."/>
            <person name="Park H.-J."/>
            <person name="Ramirez L."/>
            <person name="Alfaro M."/>
            <person name="Sun H."/>
            <person name="Tritt A."/>
            <person name="Yoshinaga Y."/>
            <person name="Zwiers L.-H."/>
            <person name="Turgeon B."/>
            <person name="Goodwin S."/>
            <person name="Spatafora J."/>
            <person name="Crous P."/>
            <person name="Grigoriev I."/>
        </authorList>
    </citation>
    <scope>NUCLEOTIDE SEQUENCE</scope>
    <source>
        <strain evidence="3">SCOH1-5</strain>
    </source>
</reference>